<dbReference type="OrthoDB" id="4336991at2759"/>
<dbReference type="AlphaFoldDB" id="A0A0A2J2J1"/>
<dbReference type="RefSeq" id="XP_016603579.1">
    <property type="nucleotide sequence ID" value="XM_016741569.1"/>
</dbReference>
<dbReference type="HOGENOM" id="CLU_2347394_0_0_1"/>
<dbReference type="VEuPathDB" id="FungiDB:PEXP_071250"/>
<organism evidence="1 2">
    <name type="scientific">Penicillium expansum</name>
    <name type="common">Blue mold rot fungus</name>
    <dbReference type="NCBI Taxonomy" id="27334"/>
    <lineage>
        <taxon>Eukaryota</taxon>
        <taxon>Fungi</taxon>
        <taxon>Dikarya</taxon>
        <taxon>Ascomycota</taxon>
        <taxon>Pezizomycotina</taxon>
        <taxon>Eurotiomycetes</taxon>
        <taxon>Eurotiomycetidae</taxon>
        <taxon>Eurotiales</taxon>
        <taxon>Aspergillaceae</taxon>
        <taxon>Penicillium</taxon>
    </lineage>
</organism>
<reference evidence="1 2" key="1">
    <citation type="journal article" date="2015" name="Mol. Plant Microbe Interact.">
        <title>Genome, transcriptome, and functional analyses of Penicillium expansum provide new insights into secondary metabolism and pathogenicity.</title>
        <authorList>
            <person name="Ballester A.R."/>
            <person name="Marcet-Houben M."/>
            <person name="Levin E."/>
            <person name="Sela N."/>
            <person name="Selma-Lazaro C."/>
            <person name="Carmona L."/>
            <person name="Wisniewski M."/>
            <person name="Droby S."/>
            <person name="Gonzalez-Candelas L."/>
            <person name="Gabaldon T."/>
        </authorList>
    </citation>
    <scope>NUCLEOTIDE SEQUENCE [LARGE SCALE GENOMIC DNA]</scope>
    <source>
        <strain evidence="1 2">MD-8</strain>
    </source>
</reference>
<comment type="caution">
    <text evidence="1">The sequence shown here is derived from an EMBL/GenBank/DDBJ whole genome shotgun (WGS) entry which is preliminary data.</text>
</comment>
<name>A0A0A2J2J1_PENEN</name>
<proteinExistence type="predicted"/>
<dbReference type="GeneID" id="27676988"/>
<sequence>MASGDSWLTPLVRYRINQDSLKQDMQDMQEDPDIELGQFDDVDANFGATLKDAITVVNNDNYHPRKKKNVLVLSENPPLRLPRFWKIRVYWARLLGW</sequence>
<dbReference type="Proteomes" id="UP000030143">
    <property type="component" value="Unassembled WGS sequence"/>
</dbReference>
<evidence type="ECO:0000313" key="1">
    <source>
        <dbReference type="EMBL" id="KGO63094.1"/>
    </source>
</evidence>
<dbReference type="EMBL" id="JQFZ01000016">
    <property type="protein sequence ID" value="KGO63094.1"/>
    <property type="molecule type" value="Genomic_DNA"/>
</dbReference>
<evidence type="ECO:0000313" key="2">
    <source>
        <dbReference type="Proteomes" id="UP000030143"/>
    </source>
</evidence>
<accession>A0A0A2J2J1</accession>
<protein>
    <submittedName>
        <fullName evidence="1">Uncharacterized protein</fullName>
    </submittedName>
</protein>
<gene>
    <name evidence="1" type="ORF">PEX2_042940</name>
</gene>
<keyword evidence="2" id="KW-1185">Reference proteome</keyword>
<dbReference type="PhylomeDB" id="A0A0A2J2J1"/>